<keyword evidence="8" id="KW-1185">Reference proteome</keyword>
<keyword evidence="2" id="KW-0805">Transcription regulation</keyword>
<proteinExistence type="predicted"/>
<reference evidence="7 8" key="1">
    <citation type="journal article" date="2010" name="PLoS Biol.">
        <title>Multi-platform next-generation sequencing of the domestic turkey (Meleagris gallopavo): genome assembly and analysis.</title>
        <authorList>
            <person name="Dalloul R.A."/>
            <person name="Long J.A."/>
            <person name="Zimin A.V."/>
            <person name="Aslam L."/>
            <person name="Beal K."/>
            <person name="Blomberg L.A."/>
            <person name="Bouffard P."/>
            <person name="Burt D.W."/>
            <person name="Crasta O."/>
            <person name="Crooijmans R.P."/>
            <person name="Cooper K."/>
            <person name="Coulombe R.A."/>
            <person name="De S."/>
            <person name="Delany M.E."/>
            <person name="Dodgson J.B."/>
            <person name="Dong J.J."/>
            <person name="Evans C."/>
            <person name="Frederickson K.M."/>
            <person name="Flicek P."/>
            <person name="Florea L."/>
            <person name="Folkerts O."/>
            <person name="Groenen M.A."/>
            <person name="Harkins T.T."/>
            <person name="Herrero J."/>
            <person name="Hoffmann S."/>
            <person name="Megens H.J."/>
            <person name="Jiang A."/>
            <person name="de Jong P."/>
            <person name="Kaiser P."/>
            <person name="Kim H."/>
            <person name="Kim K.W."/>
            <person name="Kim S."/>
            <person name="Langenberger D."/>
            <person name="Lee M.K."/>
            <person name="Lee T."/>
            <person name="Mane S."/>
            <person name="Marcais G."/>
            <person name="Marz M."/>
            <person name="McElroy A.P."/>
            <person name="Modise T."/>
            <person name="Nefedov M."/>
            <person name="Notredame C."/>
            <person name="Paton I.R."/>
            <person name="Payne W.S."/>
            <person name="Pertea G."/>
            <person name="Prickett D."/>
            <person name="Puiu D."/>
            <person name="Qioa D."/>
            <person name="Raineri E."/>
            <person name="Ruffier M."/>
            <person name="Salzberg S.L."/>
            <person name="Schatz M.C."/>
            <person name="Scheuring C."/>
            <person name="Schmidt C.J."/>
            <person name="Schroeder S."/>
            <person name="Searle S.M."/>
            <person name="Smith E.J."/>
            <person name="Smith J."/>
            <person name="Sonstegard T.S."/>
            <person name="Stadler P.F."/>
            <person name="Tafer H."/>
            <person name="Tu Z.J."/>
            <person name="Van Tassell C.P."/>
            <person name="Vilella A.J."/>
            <person name="Williams K.P."/>
            <person name="Yorke J.A."/>
            <person name="Zhang L."/>
            <person name="Zhang H.B."/>
            <person name="Zhang X."/>
            <person name="Zhang Y."/>
            <person name="Reed K.M."/>
        </authorList>
    </citation>
    <scope>NUCLEOTIDE SEQUENCE [LARGE SCALE GENOMIC DNA]</scope>
</reference>
<evidence type="ECO:0000256" key="2">
    <source>
        <dbReference type="ARBA" id="ARBA00023015"/>
    </source>
</evidence>
<name>A0A803YMS2_MELGA</name>
<comment type="subcellular location">
    <subcellularLocation>
        <location evidence="1">Nucleus</location>
    </subcellularLocation>
</comment>
<dbReference type="Pfam" id="PF07524">
    <property type="entry name" value="Bromo_TP"/>
    <property type="match status" value="1"/>
</dbReference>
<dbReference type="Ensembl" id="ENSMGAT00000021823.1">
    <property type="protein sequence ID" value="ENSMGAP00000033070.1"/>
    <property type="gene ID" value="ENSMGAG00000006318.3"/>
</dbReference>
<gene>
    <name evidence="7" type="primary">TAF8</name>
</gene>
<dbReference type="Proteomes" id="UP000001645">
    <property type="component" value="Chromosome 28"/>
</dbReference>
<reference evidence="7" key="3">
    <citation type="submission" date="2025-09" db="UniProtKB">
        <authorList>
            <consortium name="Ensembl"/>
        </authorList>
    </citation>
    <scope>IDENTIFICATION</scope>
</reference>
<dbReference type="InterPro" id="IPR009072">
    <property type="entry name" value="Histone-fold"/>
</dbReference>
<dbReference type="GeneTree" id="ENSGT00940000173274"/>
<feature type="region of interest" description="Disordered" evidence="5">
    <location>
        <begin position="1"/>
        <end position="26"/>
    </location>
</feature>
<feature type="domain" description="Bromodomain associated" evidence="6">
    <location>
        <begin position="249"/>
        <end position="352"/>
    </location>
</feature>
<evidence type="ECO:0000256" key="4">
    <source>
        <dbReference type="ARBA" id="ARBA00023242"/>
    </source>
</evidence>
<dbReference type="InterPro" id="IPR006565">
    <property type="entry name" value="BTP"/>
</dbReference>
<evidence type="ECO:0000256" key="3">
    <source>
        <dbReference type="ARBA" id="ARBA00023163"/>
    </source>
</evidence>
<feature type="compositionally biased region" description="Polar residues" evidence="5">
    <location>
        <begin position="134"/>
        <end position="143"/>
    </location>
</feature>
<dbReference type="PANTHER" id="PTHR46469">
    <property type="entry name" value="TRANSCRIPTION INITIATION FACTOR TFIID SUBUNIT 8"/>
    <property type="match status" value="1"/>
</dbReference>
<dbReference type="InParanoid" id="A0A803YMS2"/>
<evidence type="ECO:0000313" key="7">
    <source>
        <dbReference type="Ensembl" id="ENSMGAP00000033070.1"/>
    </source>
</evidence>
<sequence>MHSKLRLRGTSLSRGPTHDTELPTAPHHSYRQLQLSLSLFSAVSLHCFQHRPVSSHTPPSPTWLSHPSAVNQQVTASQHEPFPFPSPSASSAPSTHSLQPRPPGPSREARVGLQTRRDPDRHTDGGAVLAHSHTAPSRTAISGTTPSPSQLRPPLPRTSSPLEAPPTFDIQQLHSRTTFPRTHPFPSRSRLHAAAALVYAAPRGGPSCHTAPEARGGDRAEGSRCSQRTARNAAARSATRSSRGSRWERHYCRSFSSLTLERTGRDVMSHRPRAPPTAPRVHRAPRARPRCLAHAHSAPWLQDGRRGARRFRHDISEIGRSAKSYCEHTARTQPTLSDIVVTLVEMGFNVETLPAYAKRSQRMVITARM</sequence>
<organism evidence="7 8">
    <name type="scientific">Meleagris gallopavo</name>
    <name type="common">Wild turkey</name>
    <dbReference type="NCBI Taxonomy" id="9103"/>
    <lineage>
        <taxon>Eukaryota</taxon>
        <taxon>Metazoa</taxon>
        <taxon>Chordata</taxon>
        <taxon>Craniata</taxon>
        <taxon>Vertebrata</taxon>
        <taxon>Euteleostomi</taxon>
        <taxon>Archelosauria</taxon>
        <taxon>Archosauria</taxon>
        <taxon>Dinosauria</taxon>
        <taxon>Saurischia</taxon>
        <taxon>Theropoda</taxon>
        <taxon>Coelurosauria</taxon>
        <taxon>Aves</taxon>
        <taxon>Neognathae</taxon>
        <taxon>Galloanserae</taxon>
        <taxon>Galliformes</taxon>
        <taxon>Phasianidae</taxon>
        <taxon>Meleagridinae</taxon>
        <taxon>Meleagris</taxon>
    </lineage>
</organism>
<dbReference type="Bgee" id="ENSMGAG00000006318">
    <property type="expression patterns" value="Expressed in bursa of Fabricius and 17 other cell types or tissues"/>
</dbReference>
<feature type="compositionally biased region" description="Polar residues" evidence="5">
    <location>
        <begin position="52"/>
        <end position="78"/>
    </location>
</feature>
<keyword evidence="3" id="KW-0804">Transcription</keyword>
<evidence type="ECO:0000256" key="5">
    <source>
        <dbReference type="SAM" id="MobiDB-lite"/>
    </source>
</evidence>
<evidence type="ECO:0000256" key="1">
    <source>
        <dbReference type="ARBA" id="ARBA00004123"/>
    </source>
</evidence>
<dbReference type="GO" id="GO:0005669">
    <property type="term" value="C:transcription factor TFIID complex"/>
    <property type="evidence" value="ECO:0007669"/>
    <property type="project" value="InterPro"/>
</dbReference>
<dbReference type="Gene3D" id="1.10.20.10">
    <property type="entry name" value="Histone, subunit A"/>
    <property type="match status" value="1"/>
</dbReference>
<feature type="region of interest" description="Disordered" evidence="5">
    <location>
        <begin position="51"/>
        <end position="166"/>
    </location>
</feature>
<dbReference type="InterPro" id="IPR037818">
    <property type="entry name" value="TAF8"/>
</dbReference>
<dbReference type="SMART" id="SM00576">
    <property type="entry name" value="BTP"/>
    <property type="match status" value="1"/>
</dbReference>
<feature type="region of interest" description="Disordered" evidence="5">
    <location>
        <begin position="265"/>
        <end position="286"/>
    </location>
</feature>
<keyword evidence="4" id="KW-0539">Nucleus</keyword>
<dbReference type="AlphaFoldDB" id="A0A803YMS2"/>
<feature type="region of interest" description="Disordered" evidence="5">
    <location>
        <begin position="208"/>
        <end position="243"/>
    </location>
</feature>
<accession>A0A803YMS2</accession>
<evidence type="ECO:0000313" key="8">
    <source>
        <dbReference type="Proteomes" id="UP000001645"/>
    </source>
</evidence>
<dbReference type="GO" id="GO:0046982">
    <property type="term" value="F:protein heterodimerization activity"/>
    <property type="evidence" value="ECO:0007669"/>
    <property type="project" value="InterPro"/>
</dbReference>
<dbReference type="PANTHER" id="PTHR46469:SF1">
    <property type="entry name" value="TRANSCRIPTION INITIATION FACTOR TFIID SUBUNIT 8"/>
    <property type="match status" value="1"/>
</dbReference>
<protein>
    <submittedName>
        <fullName evidence="7">TATA-box binding protein associated factor 8</fullName>
    </submittedName>
</protein>
<reference evidence="7" key="2">
    <citation type="submission" date="2025-08" db="UniProtKB">
        <authorList>
            <consortium name="Ensembl"/>
        </authorList>
    </citation>
    <scope>IDENTIFICATION</scope>
</reference>
<feature type="compositionally biased region" description="Basic and acidic residues" evidence="5">
    <location>
        <begin position="107"/>
        <end position="124"/>
    </location>
</feature>
<evidence type="ECO:0000259" key="6">
    <source>
        <dbReference type="SMART" id="SM00576"/>
    </source>
</evidence>
<feature type="compositionally biased region" description="Low complexity" evidence="5">
    <location>
        <begin position="226"/>
        <end position="243"/>
    </location>
</feature>
<dbReference type="GO" id="GO:0006367">
    <property type="term" value="P:transcription initiation at RNA polymerase II promoter"/>
    <property type="evidence" value="ECO:0007669"/>
    <property type="project" value="TreeGrafter"/>
</dbReference>